<dbReference type="InterPro" id="IPR001810">
    <property type="entry name" value="F-box_dom"/>
</dbReference>
<evidence type="ECO:0000313" key="5">
    <source>
        <dbReference type="Proteomes" id="UP000663869"/>
    </source>
</evidence>
<dbReference type="Proteomes" id="UP000663862">
    <property type="component" value="Unassembled WGS sequence"/>
</dbReference>
<dbReference type="EMBL" id="CAJOBQ010000889">
    <property type="protein sequence ID" value="CAF4430959.1"/>
    <property type="molecule type" value="Genomic_DNA"/>
</dbReference>
<dbReference type="InterPro" id="IPR032675">
    <property type="entry name" value="LRR_dom_sf"/>
</dbReference>
<dbReference type="InterPro" id="IPR036047">
    <property type="entry name" value="F-box-like_dom_sf"/>
</dbReference>
<protein>
    <recommendedName>
        <fullName evidence="2">F-box domain-containing protein</fullName>
    </recommendedName>
</protein>
<sequence>MNTLNNNDFNILDLPDEILLVILNKLNTTDVFHSLVDVNQQFDRLAFDYLYVRNIDMTDTMIINSLYDQISSIDTKILSKICEKILPRIHHQVYKLTIEQYSMQHIILAANYPQHYSLSLINFQEEILYQYLTSILFYFLCFLLIKDDLIRRDLLTKQITHLKGVGLAQQNYYVHTHTQKFHVLIFIVNTLDGFHLSNVLLIINKFR</sequence>
<feature type="transmembrane region" description="Helical" evidence="1">
    <location>
        <begin position="127"/>
        <end position="145"/>
    </location>
</feature>
<dbReference type="Gene3D" id="3.80.10.10">
    <property type="entry name" value="Ribonuclease Inhibitor"/>
    <property type="match status" value="1"/>
</dbReference>
<comment type="caution">
    <text evidence="3">The sequence shown here is derived from an EMBL/GenBank/DDBJ whole genome shotgun (WGS) entry which is preliminary data.</text>
</comment>
<name>A0A818XMG9_9BILA</name>
<feature type="transmembrane region" description="Helical" evidence="1">
    <location>
        <begin position="181"/>
        <end position="203"/>
    </location>
</feature>
<evidence type="ECO:0000313" key="4">
    <source>
        <dbReference type="EMBL" id="CAF4430959.1"/>
    </source>
</evidence>
<evidence type="ECO:0000259" key="2">
    <source>
        <dbReference type="PROSITE" id="PS50181"/>
    </source>
</evidence>
<dbReference type="SUPFAM" id="SSF81383">
    <property type="entry name" value="F-box domain"/>
    <property type="match status" value="1"/>
</dbReference>
<keyword evidence="1" id="KW-1133">Transmembrane helix</keyword>
<organism evidence="3 5">
    <name type="scientific">Rotaria socialis</name>
    <dbReference type="NCBI Taxonomy" id="392032"/>
    <lineage>
        <taxon>Eukaryota</taxon>
        <taxon>Metazoa</taxon>
        <taxon>Spiralia</taxon>
        <taxon>Gnathifera</taxon>
        <taxon>Rotifera</taxon>
        <taxon>Eurotatoria</taxon>
        <taxon>Bdelloidea</taxon>
        <taxon>Philodinida</taxon>
        <taxon>Philodinidae</taxon>
        <taxon>Rotaria</taxon>
    </lineage>
</organism>
<dbReference type="EMBL" id="CAJNYU010004302">
    <property type="protein sequence ID" value="CAF3741267.1"/>
    <property type="molecule type" value="Genomic_DNA"/>
</dbReference>
<dbReference type="Proteomes" id="UP000663869">
    <property type="component" value="Unassembled WGS sequence"/>
</dbReference>
<proteinExistence type="predicted"/>
<keyword evidence="1" id="KW-0472">Membrane</keyword>
<reference evidence="3" key="1">
    <citation type="submission" date="2021-02" db="EMBL/GenBank/DDBJ databases">
        <authorList>
            <person name="Nowell W R."/>
        </authorList>
    </citation>
    <scope>NUCLEOTIDE SEQUENCE</scope>
</reference>
<accession>A0A818XMG9</accession>
<evidence type="ECO:0000313" key="3">
    <source>
        <dbReference type="EMBL" id="CAF3741267.1"/>
    </source>
</evidence>
<evidence type="ECO:0000256" key="1">
    <source>
        <dbReference type="SAM" id="Phobius"/>
    </source>
</evidence>
<dbReference type="PROSITE" id="PS50181">
    <property type="entry name" value="FBOX"/>
    <property type="match status" value="1"/>
</dbReference>
<dbReference type="AlphaFoldDB" id="A0A818XMG9"/>
<feature type="domain" description="F-box" evidence="2">
    <location>
        <begin position="8"/>
        <end position="55"/>
    </location>
</feature>
<keyword evidence="1" id="KW-0812">Transmembrane</keyword>
<gene>
    <name evidence="3" type="ORF">FME351_LOCUS30282</name>
    <name evidence="4" type="ORF">TSG867_LOCUS15327</name>
</gene>